<reference evidence="4 5" key="1">
    <citation type="submission" date="2014-04" db="EMBL/GenBank/DDBJ databases">
        <authorList>
            <consortium name="DOE Joint Genome Institute"/>
            <person name="Kuo A."/>
            <person name="Kohler A."/>
            <person name="Nagy L.G."/>
            <person name="Floudas D."/>
            <person name="Copeland A."/>
            <person name="Barry K.W."/>
            <person name="Cichocki N."/>
            <person name="Veneault-Fourrey C."/>
            <person name="LaButti K."/>
            <person name="Lindquist E.A."/>
            <person name="Lipzen A."/>
            <person name="Lundell T."/>
            <person name="Morin E."/>
            <person name="Murat C."/>
            <person name="Sun H."/>
            <person name="Tunlid A."/>
            <person name="Henrissat B."/>
            <person name="Grigoriev I.V."/>
            <person name="Hibbett D.S."/>
            <person name="Martin F."/>
            <person name="Nordberg H.P."/>
            <person name="Cantor M.N."/>
            <person name="Hua S.X."/>
        </authorList>
    </citation>
    <scope>NUCLEOTIDE SEQUENCE [LARGE SCALE GENOMIC DNA]</scope>
    <source>
        <strain evidence="4 5">LaAM-08-1</strain>
    </source>
</reference>
<dbReference type="InterPro" id="IPR013094">
    <property type="entry name" value="AB_hydrolase_3"/>
</dbReference>
<evidence type="ECO:0000259" key="3">
    <source>
        <dbReference type="Pfam" id="PF07859"/>
    </source>
</evidence>
<dbReference type="PANTHER" id="PTHR48081">
    <property type="entry name" value="AB HYDROLASE SUPERFAMILY PROTEIN C4A8.06C"/>
    <property type="match status" value="1"/>
</dbReference>
<reference evidence="5" key="2">
    <citation type="submission" date="2015-01" db="EMBL/GenBank/DDBJ databases">
        <title>Evolutionary Origins and Diversification of the Mycorrhizal Mutualists.</title>
        <authorList>
            <consortium name="DOE Joint Genome Institute"/>
            <consortium name="Mycorrhizal Genomics Consortium"/>
            <person name="Kohler A."/>
            <person name="Kuo A."/>
            <person name="Nagy L.G."/>
            <person name="Floudas D."/>
            <person name="Copeland A."/>
            <person name="Barry K.W."/>
            <person name="Cichocki N."/>
            <person name="Veneault-Fourrey C."/>
            <person name="LaButti K."/>
            <person name="Lindquist E.A."/>
            <person name="Lipzen A."/>
            <person name="Lundell T."/>
            <person name="Morin E."/>
            <person name="Murat C."/>
            <person name="Riley R."/>
            <person name="Ohm R."/>
            <person name="Sun H."/>
            <person name="Tunlid A."/>
            <person name="Henrissat B."/>
            <person name="Grigoriev I.V."/>
            <person name="Hibbett D.S."/>
            <person name="Martin F."/>
        </authorList>
    </citation>
    <scope>NUCLEOTIDE SEQUENCE [LARGE SCALE GENOMIC DNA]</scope>
    <source>
        <strain evidence="5">LaAM-08-1</strain>
    </source>
</reference>
<dbReference type="EMBL" id="KN838568">
    <property type="protein sequence ID" value="KIK04523.1"/>
    <property type="molecule type" value="Genomic_DNA"/>
</dbReference>
<dbReference type="Pfam" id="PF07859">
    <property type="entry name" value="Abhydrolase_3"/>
    <property type="match status" value="1"/>
</dbReference>
<sequence length="380" mass="42238">MPNPPGKYASISLYERIHLIFIFLQLPLVILWTLLLFLLHIRRPARSIRREISLAIVRFINYRVSLPQIQYIIGTSTDTYTKWSKKHALPETIEELVGDAKIMWIGPKRTKRVVLFFHGGGYFAALPAFMLDFWRYVQVRLEKRGLEVGFAVLNYSLYPESTYPTQLHQACTALDHLISTGTHPSNIHIIGDSAGGNLVLGLLSLLLHPLPFTDSERKARIINAPLAAPLAGVYLMSPWVNFTNTSPSLAQNAPHDISDSPTLQGLGERVIGSRTPPSQRAYVEPLKAPSGWFNGLDSVVNRVLVSAGGKEVDRDDVVSFGKVHLEGKTRGYEFVLQEGGVHDDPYFDFFLGTPGEGEVGGLTHKIVEWLVGGFDLVEVG</sequence>
<organism evidence="4 5">
    <name type="scientific">Laccaria amethystina LaAM-08-1</name>
    <dbReference type="NCBI Taxonomy" id="1095629"/>
    <lineage>
        <taxon>Eukaryota</taxon>
        <taxon>Fungi</taxon>
        <taxon>Dikarya</taxon>
        <taxon>Basidiomycota</taxon>
        <taxon>Agaricomycotina</taxon>
        <taxon>Agaricomycetes</taxon>
        <taxon>Agaricomycetidae</taxon>
        <taxon>Agaricales</taxon>
        <taxon>Agaricineae</taxon>
        <taxon>Hydnangiaceae</taxon>
        <taxon>Laccaria</taxon>
    </lineage>
</organism>
<feature type="transmembrane region" description="Helical" evidence="2">
    <location>
        <begin position="20"/>
        <end position="41"/>
    </location>
</feature>
<feature type="domain" description="Alpha/beta hydrolase fold-3" evidence="3">
    <location>
        <begin position="114"/>
        <end position="342"/>
    </location>
</feature>
<accession>A0A0C9Y949</accession>
<dbReference type="STRING" id="1095629.A0A0C9Y949"/>
<dbReference type="InterPro" id="IPR050300">
    <property type="entry name" value="GDXG_lipolytic_enzyme"/>
</dbReference>
<dbReference type="AlphaFoldDB" id="A0A0C9Y949"/>
<evidence type="ECO:0000313" key="5">
    <source>
        <dbReference type="Proteomes" id="UP000054477"/>
    </source>
</evidence>
<dbReference type="InterPro" id="IPR029058">
    <property type="entry name" value="AB_hydrolase_fold"/>
</dbReference>
<dbReference type="OrthoDB" id="2152029at2759"/>
<dbReference type="SUPFAM" id="SSF53474">
    <property type="entry name" value="alpha/beta-Hydrolases"/>
    <property type="match status" value="1"/>
</dbReference>
<evidence type="ECO:0000256" key="1">
    <source>
        <dbReference type="ARBA" id="ARBA00022801"/>
    </source>
</evidence>
<keyword evidence="2" id="KW-0472">Membrane</keyword>
<dbReference type="HOGENOM" id="CLU_042179_2_1_1"/>
<protein>
    <recommendedName>
        <fullName evidence="3">Alpha/beta hydrolase fold-3 domain-containing protein</fullName>
    </recommendedName>
</protein>
<dbReference type="GO" id="GO:0016787">
    <property type="term" value="F:hydrolase activity"/>
    <property type="evidence" value="ECO:0007669"/>
    <property type="project" value="UniProtKB-KW"/>
</dbReference>
<dbReference type="PANTHER" id="PTHR48081:SF31">
    <property type="entry name" value="STERYL ACETYL HYDROLASE MUG81-RELATED"/>
    <property type="match status" value="1"/>
</dbReference>
<dbReference type="Proteomes" id="UP000054477">
    <property type="component" value="Unassembled WGS sequence"/>
</dbReference>
<feature type="transmembrane region" description="Helical" evidence="2">
    <location>
        <begin position="113"/>
        <end position="134"/>
    </location>
</feature>
<evidence type="ECO:0000313" key="4">
    <source>
        <dbReference type="EMBL" id="KIK04523.1"/>
    </source>
</evidence>
<name>A0A0C9Y949_9AGAR</name>
<keyword evidence="1" id="KW-0378">Hydrolase</keyword>
<evidence type="ECO:0000256" key="2">
    <source>
        <dbReference type="SAM" id="Phobius"/>
    </source>
</evidence>
<keyword evidence="2" id="KW-0812">Transmembrane</keyword>
<keyword evidence="2" id="KW-1133">Transmembrane helix</keyword>
<proteinExistence type="predicted"/>
<dbReference type="Gene3D" id="3.40.50.1820">
    <property type="entry name" value="alpha/beta hydrolase"/>
    <property type="match status" value="1"/>
</dbReference>
<keyword evidence="5" id="KW-1185">Reference proteome</keyword>
<gene>
    <name evidence="4" type="ORF">K443DRAFT_675765</name>
</gene>